<dbReference type="GO" id="GO:0005634">
    <property type="term" value="C:nucleus"/>
    <property type="evidence" value="ECO:0007669"/>
    <property type="project" value="UniProtKB-SubCell"/>
</dbReference>
<keyword evidence="4" id="KW-0804">Transcription</keyword>
<reference evidence="8 9" key="1">
    <citation type="submission" date="2015-07" db="EMBL/GenBank/DDBJ databases">
        <title>The genome of Dufourea novaeangliae.</title>
        <authorList>
            <person name="Pan H."/>
            <person name="Kapheim K."/>
        </authorList>
    </citation>
    <scope>NUCLEOTIDE SEQUENCE [LARGE SCALE GENOMIC DNA]</scope>
    <source>
        <strain evidence="8">0120121106</strain>
        <tissue evidence="8">Whole body</tissue>
    </source>
</reference>
<feature type="compositionally biased region" description="Polar residues" evidence="6">
    <location>
        <begin position="23"/>
        <end position="38"/>
    </location>
</feature>
<dbReference type="AlphaFoldDB" id="A0A154P3Y7"/>
<comment type="subcellular location">
    <subcellularLocation>
        <location evidence="1">Nucleus</location>
    </subcellularLocation>
</comment>
<evidence type="ECO:0000256" key="3">
    <source>
        <dbReference type="ARBA" id="ARBA00023015"/>
    </source>
</evidence>
<proteinExistence type="predicted"/>
<feature type="region of interest" description="Disordered" evidence="6">
    <location>
        <begin position="186"/>
        <end position="253"/>
    </location>
</feature>
<dbReference type="Pfam" id="PF16676">
    <property type="entry name" value="FOXO-TAD"/>
    <property type="match status" value="1"/>
</dbReference>
<evidence type="ECO:0000313" key="8">
    <source>
        <dbReference type="EMBL" id="KZC06655.1"/>
    </source>
</evidence>
<dbReference type="InterPro" id="IPR032067">
    <property type="entry name" value="FOXO-TAD"/>
</dbReference>
<dbReference type="GO" id="GO:0000978">
    <property type="term" value="F:RNA polymerase II cis-regulatory region sequence-specific DNA binding"/>
    <property type="evidence" value="ECO:0007669"/>
    <property type="project" value="TreeGrafter"/>
</dbReference>
<feature type="compositionally biased region" description="Low complexity" evidence="6">
    <location>
        <begin position="203"/>
        <end position="253"/>
    </location>
</feature>
<evidence type="ECO:0000259" key="7">
    <source>
        <dbReference type="Pfam" id="PF16676"/>
    </source>
</evidence>
<dbReference type="EMBL" id="KQ434809">
    <property type="protein sequence ID" value="KZC06655.1"/>
    <property type="molecule type" value="Genomic_DNA"/>
</dbReference>
<dbReference type="GO" id="GO:0000981">
    <property type="term" value="F:DNA-binding transcription factor activity, RNA polymerase II-specific"/>
    <property type="evidence" value="ECO:0007669"/>
    <property type="project" value="TreeGrafter"/>
</dbReference>
<feature type="compositionally biased region" description="Low complexity" evidence="6">
    <location>
        <begin position="118"/>
        <end position="127"/>
    </location>
</feature>
<evidence type="ECO:0000256" key="2">
    <source>
        <dbReference type="ARBA" id="ARBA00022473"/>
    </source>
</evidence>
<sequence>METSKLERRRGRARKKIEALRNSGLQPDATPSPSSSVNEGLDLFPDSPLQPGSSYQLSPEFRPRASSNASSCGRLSPIPAIPTKPEWTPTYTPSYSPEQLAGSFAETMKLESYPMYQTTPPTLQQQTGPPPSYYETQYQRSNSISSGSSSFALQSPPQPANQQRCSIHGLQSCTCQMNLSPVAGISPSYEQSETSPTALGSSQQQALQYMMQTQQCEQQRQQPQQQQSQTGTTGSSPSQTPTTCGSTPSTMMGQLMGALNNSTILDDLNINIESLHGGFDCNVEEVIKHELSMDGTLDFNFQQGVISTAAIQVSDRNVGQNGSQSNVVGTTASNTNAGVYATGSNAATPAAAPSWVH</sequence>
<gene>
    <name evidence="8" type="ORF">WN55_10566</name>
</gene>
<evidence type="ECO:0000313" key="9">
    <source>
        <dbReference type="Proteomes" id="UP000076502"/>
    </source>
</evidence>
<keyword evidence="9" id="KW-1185">Reference proteome</keyword>
<feature type="region of interest" description="Disordered" evidence="6">
    <location>
        <begin position="1"/>
        <end position="94"/>
    </location>
</feature>
<protein>
    <submittedName>
        <fullName evidence="8">Forkhead box protein O</fullName>
    </submittedName>
</protein>
<dbReference type="PANTHER" id="PTHR45767">
    <property type="entry name" value="FORKHEAD BOX PROTEIN O"/>
    <property type="match status" value="1"/>
</dbReference>
<dbReference type="STRING" id="178035.A0A154P3Y7"/>
<feature type="domain" description="FOXO protein transactivation" evidence="7">
    <location>
        <begin position="267"/>
        <end position="302"/>
    </location>
</feature>
<feature type="compositionally biased region" description="Polar residues" evidence="6">
    <location>
        <begin position="188"/>
        <end position="202"/>
    </location>
</feature>
<evidence type="ECO:0000256" key="4">
    <source>
        <dbReference type="ARBA" id="ARBA00023163"/>
    </source>
</evidence>
<organism evidence="8 9">
    <name type="scientific">Dufourea novaeangliae</name>
    <name type="common">Sweat bee</name>
    <dbReference type="NCBI Taxonomy" id="178035"/>
    <lineage>
        <taxon>Eukaryota</taxon>
        <taxon>Metazoa</taxon>
        <taxon>Ecdysozoa</taxon>
        <taxon>Arthropoda</taxon>
        <taxon>Hexapoda</taxon>
        <taxon>Insecta</taxon>
        <taxon>Pterygota</taxon>
        <taxon>Neoptera</taxon>
        <taxon>Endopterygota</taxon>
        <taxon>Hymenoptera</taxon>
        <taxon>Apocrita</taxon>
        <taxon>Aculeata</taxon>
        <taxon>Apoidea</taxon>
        <taxon>Anthophila</taxon>
        <taxon>Halictidae</taxon>
        <taxon>Rophitinae</taxon>
        <taxon>Dufourea</taxon>
    </lineage>
</organism>
<keyword evidence="2" id="KW-0217">Developmental protein</keyword>
<evidence type="ECO:0000256" key="5">
    <source>
        <dbReference type="ARBA" id="ARBA00023242"/>
    </source>
</evidence>
<dbReference type="PANTHER" id="PTHR45767:SF2">
    <property type="entry name" value="FORKHEAD BOX PROTEIN O"/>
    <property type="match status" value="1"/>
</dbReference>
<accession>A0A154P3Y7</accession>
<evidence type="ECO:0000256" key="6">
    <source>
        <dbReference type="SAM" id="MobiDB-lite"/>
    </source>
</evidence>
<dbReference type="Proteomes" id="UP000076502">
    <property type="component" value="Unassembled WGS sequence"/>
</dbReference>
<name>A0A154P3Y7_DUFNO</name>
<feature type="compositionally biased region" description="Low complexity" evidence="6">
    <location>
        <begin position="141"/>
        <end position="155"/>
    </location>
</feature>
<keyword evidence="3" id="KW-0805">Transcription regulation</keyword>
<keyword evidence="5" id="KW-0539">Nucleus</keyword>
<evidence type="ECO:0000256" key="1">
    <source>
        <dbReference type="ARBA" id="ARBA00004123"/>
    </source>
</evidence>
<feature type="region of interest" description="Disordered" evidence="6">
    <location>
        <begin position="118"/>
        <end position="164"/>
    </location>
</feature>